<evidence type="ECO:0000313" key="3">
    <source>
        <dbReference type="Proteomes" id="UP000663421"/>
    </source>
</evidence>
<name>A0ABX6WL34_STRMQ</name>
<sequence length="253" mass="26678">MLYVTDGHTRRRTDLPTRRRGILVLRIHLGQAVLDATGMRALLVADVLRRALEVHGVQVMATLAPDGPAHQDALSRPVLDGFGIDTPGAGTDTDPPADAHIGAAPPPAASTGVWIRVGRVRQTTDAVARDATDATDATADCADPLAVRLALLAGPHAQPVDLTGPVLATATHALEGWRRQVARWACAPSRPVPADIAQAAEAAIARDLATPALLELLRHVAAADTFPDGAKFETFALLDRILALELTREIGYV</sequence>
<feature type="region of interest" description="Disordered" evidence="1">
    <location>
        <begin position="86"/>
        <end position="106"/>
    </location>
</feature>
<keyword evidence="3" id="KW-1185">Reference proteome</keyword>
<proteinExistence type="predicted"/>
<gene>
    <name evidence="2" type="ORF">I1A49_44625</name>
</gene>
<accession>A0ABX6WL34</accession>
<dbReference type="Proteomes" id="UP000663421">
    <property type="component" value="Chromosome"/>
</dbReference>
<organism evidence="2 3">
    <name type="scientific">Streptomyces malaysiensis</name>
    <dbReference type="NCBI Taxonomy" id="92644"/>
    <lineage>
        <taxon>Bacteria</taxon>
        <taxon>Bacillati</taxon>
        <taxon>Actinomycetota</taxon>
        <taxon>Actinomycetes</taxon>
        <taxon>Kitasatosporales</taxon>
        <taxon>Streptomycetaceae</taxon>
        <taxon>Streptomyces</taxon>
        <taxon>Streptomyces violaceusniger group</taxon>
    </lineage>
</organism>
<protein>
    <recommendedName>
        <fullName evidence="4">Cysteinyl-tRNA synthetase</fullName>
    </recommendedName>
</protein>
<reference evidence="2 3" key="1">
    <citation type="submission" date="2020-11" db="EMBL/GenBank/DDBJ databases">
        <title>Complete genome sequence unveiled secondary metabolic potentials in Streptomyces solisilvae HNM0141.</title>
        <authorList>
            <person name="Huang X."/>
        </authorList>
    </citation>
    <scope>NUCLEOTIDE SEQUENCE [LARGE SCALE GENOMIC DNA]</scope>
    <source>
        <strain evidence="2 3">HNM0141</strain>
    </source>
</reference>
<evidence type="ECO:0008006" key="4">
    <source>
        <dbReference type="Google" id="ProtNLM"/>
    </source>
</evidence>
<dbReference type="EMBL" id="CP065050">
    <property type="protein sequence ID" value="QPI61056.1"/>
    <property type="molecule type" value="Genomic_DNA"/>
</dbReference>
<evidence type="ECO:0000256" key="1">
    <source>
        <dbReference type="SAM" id="MobiDB-lite"/>
    </source>
</evidence>
<evidence type="ECO:0000313" key="2">
    <source>
        <dbReference type="EMBL" id="QPI61056.1"/>
    </source>
</evidence>